<accession>A0A4S4KJ83</accession>
<dbReference type="InterPro" id="IPR027417">
    <property type="entry name" value="P-loop_NTPase"/>
</dbReference>
<dbReference type="Proteomes" id="UP000309038">
    <property type="component" value="Unassembled WGS sequence"/>
</dbReference>
<feature type="domain" description="Helitron helicase-like" evidence="4">
    <location>
        <begin position="521"/>
        <end position="743"/>
    </location>
</feature>
<protein>
    <recommendedName>
        <fullName evidence="1">ATP-dependent DNA helicase</fullName>
        <ecNumber evidence="1">5.6.2.3</ecNumber>
    </recommendedName>
</protein>
<keyword evidence="7" id="KW-1185">Reference proteome</keyword>
<dbReference type="Pfam" id="PF14214">
    <property type="entry name" value="Helitron_like_N"/>
    <property type="match status" value="1"/>
</dbReference>
<keyword evidence="1" id="KW-0234">DNA repair</keyword>
<dbReference type="Pfam" id="PF05970">
    <property type="entry name" value="PIF1"/>
    <property type="match status" value="1"/>
</dbReference>
<feature type="compositionally biased region" description="Acidic residues" evidence="2">
    <location>
        <begin position="406"/>
        <end position="419"/>
    </location>
</feature>
<keyword evidence="1" id="KW-0547">Nucleotide-binding</keyword>
<comment type="cofactor">
    <cofactor evidence="1">
        <name>Mg(2+)</name>
        <dbReference type="ChEBI" id="CHEBI:18420"/>
    </cofactor>
</comment>
<keyword evidence="1" id="KW-0347">Helicase</keyword>
<keyword evidence="1" id="KW-0067">ATP-binding</keyword>
<dbReference type="InterPro" id="IPR010285">
    <property type="entry name" value="DNA_helicase_pif1-like_DEAD"/>
</dbReference>
<dbReference type="GO" id="GO:0016887">
    <property type="term" value="F:ATP hydrolysis activity"/>
    <property type="evidence" value="ECO:0007669"/>
    <property type="project" value="RHEA"/>
</dbReference>
<comment type="similarity">
    <text evidence="1">Belongs to the helicase family.</text>
</comment>
<reference evidence="6 7" key="1">
    <citation type="submission" date="2019-02" db="EMBL/GenBank/DDBJ databases">
        <title>Genome sequencing of the rare red list fungi Phlebia centrifuga.</title>
        <authorList>
            <person name="Buettner E."/>
            <person name="Kellner H."/>
        </authorList>
    </citation>
    <scope>NUCLEOTIDE SEQUENCE [LARGE SCALE GENOMIC DNA]</scope>
    <source>
        <strain evidence="6 7">DSM 108282</strain>
    </source>
</reference>
<evidence type="ECO:0000256" key="1">
    <source>
        <dbReference type="RuleBase" id="RU363044"/>
    </source>
</evidence>
<dbReference type="GO" id="GO:0006281">
    <property type="term" value="P:DNA repair"/>
    <property type="evidence" value="ECO:0007669"/>
    <property type="project" value="UniProtKB-KW"/>
</dbReference>
<dbReference type="GO" id="GO:0006310">
    <property type="term" value="P:DNA recombination"/>
    <property type="evidence" value="ECO:0007669"/>
    <property type="project" value="UniProtKB-KW"/>
</dbReference>
<feature type="region of interest" description="Disordered" evidence="2">
    <location>
        <begin position="1016"/>
        <end position="1049"/>
    </location>
</feature>
<feature type="compositionally biased region" description="Basic residues" evidence="2">
    <location>
        <begin position="1126"/>
        <end position="1136"/>
    </location>
</feature>
<dbReference type="InterPro" id="IPR046700">
    <property type="entry name" value="DUF6570"/>
</dbReference>
<comment type="caution">
    <text evidence="6">The sequence shown here is derived from an EMBL/GenBank/DDBJ whole genome shotgun (WGS) entry which is preliminary data.</text>
</comment>
<evidence type="ECO:0000313" key="7">
    <source>
        <dbReference type="Proteomes" id="UP000309038"/>
    </source>
</evidence>
<gene>
    <name evidence="6" type="ORF">EW026_g3760</name>
</gene>
<name>A0A4S4KJ83_9APHY</name>
<dbReference type="PANTHER" id="PTHR47642">
    <property type="entry name" value="ATP-DEPENDENT DNA HELICASE"/>
    <property type="match status" value="1"/>
</dbReference>
<feature type="compositionally biased region" description="Acidic residues" evidence="2">
    <location>
        <begin position="1040"/>
        <end position="1049"/>
    </location>
</feature>
<evidence type="ECO:0000259" key="4">
    <source>
        <dbReference type="Pfam" id="PF14214"/>
    </source>
</evidence>
<feature type="compositionally biased region" description="Basic and acidic residues" evidence="2">
    <location>
        <begin position="396"/>
        <end position="405"/>
    </location>
</feature>
<proteinExistence type="inferred from homology"/>
<feature type="region of interest" description="Disordered" evidence="2">
    <location>
        <begin position="383"/>
        <end position="419"/>
    </location>
</feature>
<keyword evidence="1" id="KW-0378">Hydrolase</keyword>
<sequence>MSALDVGQLSILTVAELRVLTTGSVNIPRSHEFPKAKMTEWIVAHADAQLALALLSACADKVQHIADRRRAQKRKREETRRNQRQASRRECLDEAQVHDIDRYLELPSEAQLLDCYREFQEATSNKAVNLLVCAVCAREVNEQEDGVTEVPLVDIPHAERLTPANTHPMHDLYHGMLLEPAGITSSDDTVAHSAHVCKSCLDHLQRAEKGPPPLSLANDLWIGSIPWELQVLTVPEQLLVALLYPRVYVFKLFPKDKDFRPQDCTLQRGMRGNVSTYEQDIDGVAAMIEGQLMPRPVEILSRVITLTYIGRGQLMKQTLHSTFRVRREVVRRALVWLKTNNPKYFGNIQIDEERLRELPDDDVPSEIFDVARHSLDVGIVDQEESGYIPEDNIPSGDRDTGHTTDGEDNAPEDLDTDDPDVIPFQVSGAIDTDLTSLTTQELMMWGLSNLWKEGQEGPYSIRHSRHPVRDLPPRHPDASDEQFTQADSGHNLFEKAFPCLFPYGCGGLEARRRITVDFSTHIRWCLQYHDRRFRKHQTFPFLSFGILQKRHALSNAQLQMKRRNFEQDAHVMSSLTVAKLRQAAEEEQKGLPPSDPAVRLLLQHVHATAGRVVGTDQSRYRLRSQIRSTSIEHGPPTVWATWNLSDHDDPLAQAFLGENIDLDNFVATLGPDKDTRASNIASDPYGAAKFFHFAVNAILETLVQMKVSKYQVKSKPGIFGEASAYFGTVESQGRGTLHLHILIWLKNTPTGAELDDLFKSPEFRAKMTAYIKANVRAYVPGMESPESVKAIPRQPNVAFSRAPKPDSPDYATEVQAYEKQLVRALQVHTCKIRRCLQPNKNGKLVCKRKAPWKCAAEDYVTEEGQWGPKRLYGYVNGYNPSILINVGCNNDCKILTNGSETKNITFYVTGYAAKKQGRNYNLSAILAEGYAHHIKNPRDDYVDKLRENQRLLLFRLVHTINREQELSSAMVIAYLMKWGDVFRSHLYTPLYWSSFASSLLKQYPEIHIMRPENANATLPLPEQRNPDEDDEPVTVAEGLEGNEPDRADDEVITLDITPQGGHVYAKSQVTDYRLRGNRLETYNVHDFFKDTYETAVTRPSPRTPRRNPASDRSDTDDTDDSAAPTHPHRRTGRPSHVRANYKATHPNAEHKLRVTRSPLHRNIVNYVGRFFPSAKDMTTYPFYCASMLALLKPWRNLGADLKTAGQTWEEAFKEFMDVADTRIHRIVAGIEYYHDCRLAARDQVNEDLPLDDRQPSDVMRGIDDMELGEAVPEVHDQVSEEAIADVLRLATSASEMNHARHAIEIGRSVKMFPNDSRNWEVSDLSVRNAEGGDVVRLAQWQDQMHKDVQKQNTDEDATPNVQGEELDGAMVAPEVVVPPNAQAAADVQPGPTISDSEDGVLTAANVYMLKDDQFRAFDIIRWHLQQTIAGNQPPVLRMIIYGEGGTGKSKVIQTVTEEFGRRGVQYMLVKSAYTGVAASLIDGKTTHTIAGLSVKAGATMSEDSKKKLQAFWKHRVYLILDEVSMLGKTHLQCMERNISIGMQGADAFRADTTWGGLNVIMCGDLHQFPPVAKAREEFLFHPMRSFDEDECKIGRRIYEQFQTVVILQEQMRVTDAVWRDLLVHLRGGHVQRHHVKILKDLVVSKRSATVDFSCEPWKRASLVTPRHAVRILWNENAARKWCDDTGTQLFICNAEDTIHRGTRRVELSIAERYQVALRVKNDTRRRKADLPRVMELAKGMKVLVTTNLETDLDLTNGARGEIVEIVLHPDEPPVGEGGVVVLQHLPLYILVKMSKTRASQLEGLERHVIPVEPASCTMKIKLGTREGKAVQRTVHRRQFPVTAAYAFTDYRAQGQTLPYVVVDIASPPCGSLNLFNLYVALSRSAGRDTIRLLRDFDERILMQSHEPELALEDERLEHLDRVTKMWWVAMGGEERMANRTIA</sequence>
<keyword evidence="1" id="KW-0227">DNA damage</keyword>
<comment type="catalytic activity">
    <reaction evidence="1">
        <text>ATP + H2O = ADP + phosphate + H(+)</text>
        <dbReference type="Rhea" id="RHEA:13065"/>
        <dbReference type="ChEBI" id="CHEBI:15377"/>
        <dbReference type="ChEBI" id="CHEBI:15378"/>
        <dbReference type="ChEBI" id="CHEBI:30616"/>
        <dbReference type="ChEBI" id="CHEBI:43474"/>
        <dbReference type="ChEBI" id="CHEBI:456216"/>
        <dbReference type="EC" id="5.6.2.3"/>
    </reaction>
</comment>
<dbReference type="GO" id="GO:0000723">
    <property type="term" value="P:telomere maintenance"/>
    <property type="evidence" value="ECO:0007669"/>
    <property type="project" value="InterPro"/>
</dbReference>
<dbReference type="InterPro" id="IPR051055">
    <property type="entry name" value="PIF1_helicase"/>
</dbReference>
<dbReference type="Gene3D" id="3.40.50.300">
    <property type="entry name" value="P-loop containing nucleotide triphosphate hydrolases"/>
    <property type="match status" value="1"/>
</dbReference>
<dbReference type="InterPro" id="IPR025476">
    <property type="entry name" value="Helitron_helicase-like"/>
</dbReference>
<feature type="region of interest" description="Disordered" evidence="2">
    <location>
        <begin position="1093"/>
        <end position="1147"/>
    </location>
</feature>
<dbReference type="EMBL" id="SGPJ01000120">
    <property type="protein sequence ID" value="THG98424.1"/>
    <property type="molecule type" value="Genomic_DNA"/>
</dbReference>
<evidence type="ECO:0000259" key="3">
    <source>
        <dbReference type="Pfam" id="PF05970"/>
    </source>
</evidence>
<feature type="region of interest" description="Disordered" evidence="2">
    <location>
        <begin position="68"/>
        <end position="87"/>
    </location>
</feature>
<evidence type="ECO:0000313" key="6">
    <source>
        <dbReference type="EMBL" id="THG98424.1"/>
    </source>
</evidence>
<dbReference type="PANTHER" id="PTHR47642:SF6">
    <property type="entry name" value="ATP-DEPENDENT DNA HELICASE"/>
    <property type="match status" value="1"/>
</dbReference>
<dbReference type="GO" id="GO:0043139">
    <property type="term" value="F:5'-3' DNA helicase activity"/>
    <property type="evidence" value="ECO:0007669"/>
    <property type="project" value="UniProtKB-EC"/>
</dbReference>
<dbReference type="GO" id="GO:0005524">
    <property type="term" value="F:ATP binding"/>
    <property type="evidence" value="ECO:0007669"/>
    <property type="project" value="UniProtKB-KW"/>
</dbReference>
<keyword evidence="1" id="KW-0233">DNA recombination</keyword>
<dbReference type="SUPFAM" id="SSF52540">
    <property type="entry name" value="P-loop containing nucleoside triphosphate hydrolases"/>
    <property type="match status" value="2"/>
</dbReference>
<organism evidence="6 7">
    <name type="scientific">Hermanssonia centrifuga</name>
    <dbReference type="NCBI Taxonomy" id="98765"/>
    <lineage>
        <taxon>Eukaryota</taxon>
        <taxon>Fungi</taxon>
        <taxon>Dikarya</taxon>
        <taxon>Basidiomycota</taxon>
        <taxon>Agaricomycotina</taxon>
        <taxon>Agaricomycetes</taxon>
        <taxon>Polyporales</taxon>
        <taxon>Meruliaceae</taxon>
        <taxon>Hermanssonia</taxon>
    </lineage>
</organism>
<dbReference type="Pfam" id="PF20209">
    <property type="entry name" value="DUF6570"/>
    <property type="match status" value="1"/>
</dbReference>
<evidence type="ECO:0000256" key="2">
    <source>
        <dbReference type="SAM" id="MobiDB-lite"/>
    </source>
</evidence>
<feature type="domain" description="DNA helicase Pif1-like DEAD-box helicase" evidence="3">
    <location>
        <begin position="1437"/>
        <end position="1575"/>
    </location>
</feature>
<evidence type="ECO:0000259" key="5">
    <source>
        <dbReference type="Pfam" id="PF20209"/>
    </source>
</evidence>
<dbReference type="EC" id="5.6.2.3" evidence="1"/>
<feature type="domain" description="DUF6570" evidence="5">
    <location>
        <begin position="210"/>
        <end position="356"/>
    </location>
</feature>